<sequence length="201" mass="22396">MMPFQRVMIRIAALVALSLGALTACTVVVDEPGGRPRPRPEPSRPQMCTMQYDPVCARRGDDRQTFSNACQAQVDGYRVIGRGECRPERPDFGGDRPQVCTREYAPVCARQGRRQQTFANGCMAEAQGFRVIGRGECSRADERPVDDSDMRPPRDPDRRPQACTREFAPVCARQGRREQTFPNACTAQAQGFRVIGNGDCR</sequence>
<dbReference type="InterPro" id="IPR002350">
    <property type="entry name" value="Kazal_dom"/>
</dbReference>
<evidence type="ECO:0000313" key="4">
    <source>
        <dbReference type="EMBL" id="MBP1857127.1"/>
    </source>
</evidence>
<dbReference type="PANTHER" id="PTHR21131">
    <property type="entry name" value="SERINE-TYPE ENDOPEPTIDASE INHIBITOR"/>
    <property type="match status" value="1"/>
</dbReference>
<dbReference type="InterPro" id="IPR053265">
    <property type="entry name" value="Serpin"/>
</dbReference>
<dbReference type="Gene3D" id="3.30.60.30">
    <property type="match status" value="3"/>
</dbReference>
<dbReference type="Pfam" id="PF07648">
    <property type="entry name" value="Kazal_2"/>
    <property type="match status" value="2"/>
</dbReference>
<dbReference type="CDD" id="cd00104">
    <property type="entry name" value="KAZAL_FS"/>
    <property type="match status" value="1"/>
</dbReference>
<feature type="chain" id="PRO_5046503269" description="Kazal-like domain-containing protein" evidence="2">
    <location>
        <begin position="24"/>
        <end position="201"/>
    </location>
</feature>
<dbReference type="InterPro" id="IPR036058">
    <property type="entry name" value="Kazal_dom_sf"/>
</dbReference>
<feature type="signal peptide" evidence="2">
    <location>
        <begin position="1"/>
        <end position="23"/>
    </location>
</feature>
<proteinExistence type="predicted"/>
<feature type="region of interest" description="Disordered" evidence="1">
    <location>
        <begin position="135"/>
        <end position="161"/>
    </location>
</feature>
<feature type="domain" description="Kazal-like" evidence="3">
    <location>
        <begin position="36"/>
        <end position="87"/>
    </location>
</feature>
<dbReference type="Proteomes" id="UP000823786">
    <property type="component" value="Unassembled WGS sequence"/>
</dbReference>
<name>A0ABS4EGR5_9HYPH</name>
<dbReference type="EMBL" id="JAGGJV010000001">
    <property type="protein sequence ID" value="MBP1857127.1"/>
    <property type="molecule type" value="Genomic_DNA"/>
</dbReference>
<dbReference type="PANTHER" id="PTHR21131:SF0">
    <property type="entry name" value="GEO10195P1-RELATED"/>
    <property type="match status" value="1"/>
</dbReference>
<dbReference type="RefSeq" id="WP_209847555.1">
    <property type="nucleotide sequence ID" value="NZ_JAGGJV010000001.1"/>
</dbReference>
<reference evidence="4 5" key="1">
    <citation type="submission" date="2021-03" db="EMBL/GenBank/DDBJ databases">
        <title>Genomic Encyclopedia of Type Strains, Phase IV (KMG-IV): sequencing the most valuable type-strain genomes for metagenomic binning, comparative biology and taxonomic classification.</title>
        <authorList>
            <person name="Goeker M."/>
        </authorList>
    </citation>
    <scope>NUCLEOTIDE SEQUENCE [LARGE SCALE GENOMIC DNA]</scope>
    <source>
        <strain evidence="4 5">DSM 26427</strain>
    </source>
</reference>
<feature type="compositionally biased region" description="Basic and acidic residues" evidence="1">
    <location>
        <begin position="136"/>
        <end position="160"/>
    </location>
</feature>
<evidence type="ECO:0000256" key="2">
    <source>
        <dbReference type="SAM" id="SignalP"/>
    </source>
</evidence>
<gene>
    <name evidence="4" type="ORF">J2Z75_000607</name>
</gene>
<dbReference type="SUPFAM" id="SSF100895">
    <property type="entry name" value="Kazal-type serine protease inhibitors"/>
    <property type="match status" value="3"/>
</dbReference>
<dbReference type="PROSITE" id="PS51257">
    <property type="entry name" value="PROKAR_LIPOPROTEIN"/>
    <property type="match status" value="1"/>
</dbReference>
<accession>A0ABS4EGR5</accession>
<keyword evidence="5" id="KW-1185">Reference proteome</keyword>
<evidence type="ECO:0000313" key="5">
    <source>
        <dbReference type="Proteomes" id="UP000823786"/>
    </source>
</evidence>
<keyword evidence="2" id="KW-0732">Signal</keyword>
<protein>
    <recommendedName>
        <fullName evidence="3">Kazal-like domain-containing protein</fullName>
    </recommendedName>
</protein>
<dbReference type="Pfam" id="PF00050">
    <property type="entry name" value="Kazal_1"/>
    <property type="match status" value="1"/>
</dbReference>
<dbReference type="PROSITE" id="PS51465">
    <property type="entry name" value="KAZAL_2"/>
    <property type="match status" value="1"/>
</dbReference>
<comment type="caution">
    <text evidence="4">The sequence shown here is derived from an EMBL/GenBank/DDBJ whole genome shotgun (WGS) entry which is preliminary data.</text>
</comment>
<organism evidence="4 5">
    <name type="scientific">Rhizobium herbae</name>
    <dbReference type="NCBI Taxonomy" id="508661"/>
    <lineage>
        <taxon>Bacteria</taxon>
        <taxon>Pseudomonadati</taxon>
        <taxon>Pseudomonadota</taxon>
        <taxon>Alphaproteobacteria</taxon>
        <taxon>Hyphomicrobiales</taxon>
        <taxon>Rhizobiaceae</taxon>
        <taxon>Rhizobium/Agrobacterium group</taxon>
        <taxon>Rhizobium</taxon>
    </lineage>
</organism>
<evidence type="ECO:0000256" key="1">
    <source>
        <dbReference type="SAM" id="MobiDB-lite"/>
    </source>
</evidence>
<evidence type="ECO:0000259" key="3">
    <source>
        <dbReference type="PROSITE" id="PS51465"/>
    </source>
</evidence>